<accession>A0A6J4NXM4</accession>
<protein>
    <submittedName>
        <fullName evidence="1">Uncharacterized protein</fullName>
    </submittedName>
</protein>
<dbReference type="EMBL" id="CADCUO010000132">
    <property type="protein sequence ID" value="CAA9399614.1"/>
    <property type="molecule type" value="Genomic_DNA"/>
</dbReference>
<gene>
    <name evidence="1" type="ORF">AVDCRST_MAG75-2044</name>
</gene>
<proteinExistence type="predicted"/>
<reference evidence="1" key="1">
    <citation type="submission" date="2020-02" db="EMBL/GenBank/DDBJ databases">
        <authorList>
            <person name="Meier V. D."/>
        </authorList>
    </citation>
    <scope>NUCLEOTIDE SEQUENCE</scope>
    <source>
        <strain evidence="1">AVDCRST_MAG75</strain>
    </source>
</reference>
<name>A0A6J4NXM4_9ACTN</name>
<evidence type="ECO:0000313" key="1">
    <source>
        <dbReference type="EMBL" id="CAA9399614.1"/>
    </source>
</evidence>
<organism evidence="1">
    <name type="scientific">uncultured Propionibacteriaceae bacterium</name>
    <dbReference type="NCBI Taxonomy" id="257457"/>
    <lineage>
        <taxon>Bacteria</taxon>
        <taxon>Bacillati</taxon>
        <taxon>Actinomycetota</taxon>
        <taxon>Actinomycetes</taxon>
        <taxon>Propionibacteriales</taxon>
        <taxon>Propionibacteriaceae</taxon>
        <taxon>environmental samples</taxon>
    </lineage>
</organism>
<dbReference type="AlphaFoldDB" id="A0A6J4NXM4"/>
<sequence length="44" mass="5071">MKTREVDPFDIEWEDRAPTYRVQISSRPDPEAAVPVPLAWRGTS</sequence>